<evidence type="ECO:0000256" key="13">
    <source>
        <dbReference type="ARBA" id="ARBA00023063"/>
    </source>
</evidence>
<feature type="region of interest" description="Disordered" evidence="21">
    <location>
        <begin position="231"/>
        <end position="251"/>
    </location>
</feature>
<reference evidence="24" key="1">
    <citation type="submission" date="2012-02" db="EMBL/GenBank/DDBJ databases">
        <title>Whole genome shotgun sequence of Gordonia otitidis NBRC 100426.</title>
        <authorList>
            <person name="Yoshida I."/>
            <person name="Hosoyama A."/>
            <person name="Tsuchikane K."/>
            <person name="Katsumata H."/>
            <person name="Yamazaki S."/>
            <person name="Fujita N."/>
        </authorList>
    </citation>
    <scope>NUCLEOTIDE SEQUENCE [LARGE SCALE GENOMIC DNA]</scope>
    <source>
        <strain evidence="24">NBRC 100426</strain>
    </source>
</reference>
<dbReference type="FunFam" id="1.20.950.20:FF:000001">
    <property type="entry name" value="Respiratory nitrate reductase subunit gamma"/>
    <property type="match status" value="1"/>
</dbReference>
<dbReference type="GO" id="GO:0046872">
    <property type="term" value="F:metal ion binding"/>
    <property type="evidence" value="ECO:0007669"/>
    <property type="project" value="UniProtKB-KW"/>
</dbReference>
<keyword evidence="14 22" id="KW-0472">Membrane</keyword>
<comment type="similarity">
    <text evidence="16">In the central section; belongs to the NarJ/NarW family.</text>
</comment>
<keyword evidence="5" id="KW-1003">Cell membrane</keyword>
<feature type="binding site" description="axial binding residue" evidence="20">
    <location>
        <position position="65"/>
    </location>
    <ligand>
        <name>heme b</name>
        <dbReference type="ChEBI" id="CHEBI:60344"/>
        <label>1</label>
    </ligand>
    <ligandPart>
        <name>Fe</name>
        <dbReference type="ChEBI" id="CHEBI:18248"/>
    </ligandPart>
</feature>
<evidence type="ECO:0000256" key="20">
    <source>
        <dbReference type="PIRSR" id="PIRSR603816-1"/>
    </source>
</evidence>
<evidence type="ECO:0000256" key="2">
    <source>
        <dbReference type="ARBA" id="ARBA00001970"/>
    </source>
</evidence>
<comment type="subcellular location">
    <subcellularLocation>
        <location evidence="3">Cell membrane</location>
        <topology evidence="3">Multi-pass membrane protein</topology>
    </subcellularLocation>
</comment>
<dbReference type="InterPro" id="IPR003816">
    <property type="entry name" value="Nitrate_red_gam"/>
</dbReference>
<dbReference type="NCBIfam" id="TIGR00351">
    <property type="entry name" value="narI"/>
    <property type="match status" value="1"/>
</dbReference>
<sequence length="251" mass="28515">MEMDIFLWGVLPYLVLLILIGGTIWRYRYDKFGWTTRSSELYESRLLRIASPMFHYGILVVIIGHAIGLAIPQSWTDALGVSETMYHWGAGFFGVLAAAATLLGVGLLIYRRRTTGPVYMATTRNDKLMYLVLVCALIAGTYITVVGAVDPRGPGVNYRQTVSPWFRSIFILQPDIRAMDAAPLRFHVHVLIGLTLFALVPFTRLVHMFTAPVHYLFRPYIVYRSRDRLPAPGDRPTRRGWQPVGVKDRDR</sequence>
<dbReference type="EMBL" id="BAFB01000076">
    <property type="protein sequence ID" value="GAB33655.1"/>
    <property type="molecule type" value="Genomic_DNA"/>
</dbReference>
<evidence type="ECO:0000256" key="18">
    <source>
        <dbReference type="ARBA" id="ARBA00061480"/>
    </source>
</evidence>
<feature type="binding site" description="axial binding residue" evidence="20">
    <location>
        <position position="189"/>
    </location>
    <ligand>
        <name>heme b</name>
        <dbReference type="ChEBI" id="CHEBI:60344"/>
        <label>1</label>
    </ligand>
    <ligandPart>
        <name>Fe</name>
        <dbReference type="ChEBI" id="CHEBI:18248"/>
    </ligandPart>
</feature>
<keyword evidence="25" id="KW-1185">Reference proteome</keyword>
<dbReference type="GO" id="GO:0009325">
    <property type="term" value="C:nitrate reductase complex"/>
    <property type="evidence" value="ECO:0007669"/>
    <property type="project" value="InterPro"/>
</dbReference>
<dbReference type="GO" id="GO:0019645">
    <property type="term" value="P:anaerobic electron transport chain"/>
    <property type="evidence" value="ECO:0007669"/>
    <property type="project" value="TreeGrafter"/>
</dbReference>
<comment type="similarity">
    <text evidence="18">In the N-terminal section; belongs to the nitrate reductase alpha subunit family.</text>
</comment>
<comment type="cofactor">
    <cofactor evidence="1">
        <name>Mo-bis(molybdopterin guanine dinucleotide)</name>
        <dbReference type="ChEBI" id="CHEBI:60539"/>
    </cofactor>
</comment>
<keyword evidence="10 22" id="KW-1133">Transmembrane helix</keyword>
<feature type="transmembrane region" description="Helical" evidence="22">
    <location>
        <begin position="91"/>
        <end position="110"/>
    </location>
</feature>
<feature type="transmembrane region" description="Helical" evidence="22">
    <location>
        <begin position="46"/>
        <end position="71"/>
    </location>
</feature>
<keyword evidence="6 20" id="KW-0349">Heme</keyword>
<keyword evidence="13" id="KW-0534">Nitrate assimilation</keyword>
<organism evidence="24 25">
    <name type="scientific">Gordonia otitidis (strain DSM 44809 / CCUG 52243 / JCM 12355 / NBRC 100426 / IFM 10032)</name>
    <dbReference type="NCBI Taxonomy" id="1108044"/>
    <lineage>
        <taxon>Bacteria</taxon>
        <taxon>Bacillati</taxon>
        <taxon>Actinomycetota</taxon>
        <taxon>Actinomycetes</taxon>
        <taxon>Mycobacteriales</taxon>
        <taxon>Gordoniaceae</taxon>
        <taxon>Gordonia</taxon>
    </lineage>
</organism>
<evidence type="ECO:0000256" key="21">
    <source>
        <dbReference type="SAM" id="MobiDB-lite"/>
    </source>
</evidence>
<evidence type="ECO:0000256" key="4">
    <source>
        <dbReference type="ARBA" id="ARBA00022448"/>
    </source>
</evidence>
<evidence type="ECO:0000256" key="6">
    <source>
        <dbReference type="ARBA" id="ARBA00022617"/>
    </source>
</evidence>
<evidence type="ECO:0000256" key="8">
    <source>
        <dbReference type="ARBA" id="ARBA00022723"/>
    </source>
</evidence>
<dbReference type="InterPro" id="IPR023234">
    <property type="entry name" value="NarG-like_domain"/>
</dbReference>
<evidence type="ECO:0000256" key="19">
    <source>
        <dbReference type="ARBA" id="ARBA00071287"/>
    </source>
</evidence>
<feature type="transmembrane region" description="Helical" evidence="22">
    <location>
        <begin position="130"/>
        <end position="149"/>
    </location>
</feature>
<dbReference type="GO" id="GO:0020037">
    <property type="term" value="F:heme binding"/>
    <property type="evidence" value="ECO:0007669"/>
    <property type="project" value="TreeGrafter"/>
</dbReference>
<proteinExistence type="inferred from homology"/>
<evidence type="ECO:0000259" key="23">
    <source>
        <dbReference type="Pfam" id="PF02665"/>
    </source>
</evidence>
<evidence type="ECO:0000256" key="11">
    <source>
        <dbReference type="ARBA" id="ARBA00023002"/>
    </source>
</evidence>
<dbReference type="GO" id="GO:0008940">
    <property type="term" value="F:nitrate reductase activity"/>
    <property type="evidence" value="ECO:0007669"/>
    <property type="project" value="InterPro"/>
</dbReference>
<dbReference type="SUPFAM" id="SSF103501">
    <property type="entry name" value="Respiratory nitrate reductase 1 gamma chain"/>
    <property type="match status" value="1"/>
</dbReference>
<evidence type="ECO:0000256" key="15">
    <source>
        <dbReference type="ARBA" id="ARBA00056200"/>
    </source>
</evidence>
<evidence type="ECO:0000256" key="16">
    <source>
        <dbReference type="ARBA" id="ARBA00061095"/>
    </source>
</evidence>
<dbReference type="STRING" id="1108044.GOOTI_076_00350"/>
<evidence type="ECO:0000256" key="12">
    <source>
        <dbReference type="ARBA" id="ARBA00023004"/>
    </source>
</evidence>
<evidence type="ECO:0000256" key="1">
    <source>
        <dbReference type="ARBA" id="ARBA00001942"/>
    </source>
</evidence>
<evidence type="ECO:0000256" key="7">
    <source>
        <dbReference type="ARBA" id="ARBA00022692"/>
    </source>
</evidence>
<comment type="function">
    <text evidence="15">Does not seem to have nitrate reductase activity.</text>
</comment>
<feature type="binding site" description="axial binding residue" evidence="20">
    <location>
        <position position="207"/>
    </location>
    <ligand>
        <name>heme b</name>
        <dbReference type="ChEBI" id="CHEBI:60344"/>
        <label>1</label>
    </ligand>
    <ligandPart>
        <name>Fe</name>
        <dbReference type="ChEBI" id="CHEBI:18248"/>
    </ligandPart>
</feature>
<evidence type="ECO:0000256" key="9">
    <source>
        <dbReference type="ARBA" id="ARBA00022982"/>
    </source>
</evidence>
<evidence type="ECO:0000313" key="24">
    <source>
        <dbReference type="EMBL" id="GAB33655.1"/>
    </source>
</evidence>
<evidence type="ECO:0000256" key="22">
    <source>
        <dbReference type="SAM" id="Phobius"/>
    </source>
</evidence>
<dbReference type="InterPro" id="IPR036197">
    <property type="entry name" value="NarG-like_sf"/>
</dbReference>
<evidence type="ECO:0000256" key="10">
    <source>
        <dbReference type="ARBA" id="ARBA00022989"/>
    </source>
</evidence>
<feature type="transmembrane region" description="Helical" evidence="22">
    <location>
        <begin position="6"/>
        <end position="25"/>
    </location>
</feature>
<dbReference type="PANTHER" id="PTHR30598:SF3">
    <property type="entry name" value="RESPIRATORY NITRATE REDUCTASE 1 GAMMA CHAIN"/>
    <property type="match status" value="1"/>
</dbReference>
<dbReference type="GO" id="GO:0042128">
    <property type="term" value="P:nitrate assimilation"/>
    <property type="evidence" value="ECO:0007669"/>
    <property type="project" value="UniProtKB-KW"/>
</dbReference>
<evidence type="ECO:0000256" key="14">
    <source>
        <dbReference type="ARBA" id="ARBA00023136"/>
    </source>
</evidence>
<dbReference type="AlphaFoldDB" id="H5TJJ7"/>
<feature type="domain" description="NarG-like" evidence="23">
    <location>
        <begin position="5"/>
        <end position="226"/>
    </location>
</feature>
<keyword evidence="12 20" id="KW-0408">Iron</keyword>
<comment type="similarity">
    <text evidence="17">In the C-terminal section; belongs to the nitrate reductase gamma subunit family.</text>
</comment>
<dbReference type="Gene3D" id="1.20.950.20">
    <property type="entry name" value="Transmembrane di-heme cytochromes, Chain C"/>
    <property type="match status" value="1"/>
</dbReference>
<dbReference type="Pfam" id="PF02665">
    <property type="entry name" value="Nitrate_red_gam"/>
    <property type="match status" value="1"/>
</dbReference>
<evidence type="ECO:0000313" key="25">
    <source>
        <dbReference type="Proteomes" id="UP000005038"/>
    </source>
</evidence>
<keyword evidence="9" id="KW-0249">Electron transport</keyword>
<evidence type="ECO:0000256" key="3">
    <source>
        <dbReference type="ARBA" id="ARBA00004651"/>
    </source>
</evidence>
<protein>
    <recommendedName>
        <fullName evidence="19">Nitrate reductase-like protein NarX</fullName>
    </recommendedName>
</protein>
<evidence type="ECO:0000256" key="5">
    <source>
        <dbReference type="ARBA" id="ARBA00022475"/>
    </source>
</evidence>
<keyword evidence="8" id="KW-0479">Metal-binding</keyword>
<keyword evidence="4" id="KW-0813">Transport</keyword>
<keyword evidence="7 22" id="KW-0812">Transmembrane</keyword>
<dbReference type="GO" id="GO:0005886">
    <property type="term" value="C:plasma membrane"/>
    <property type="evidence" value="ECO:0007669"/>
    <property type="project" value="UniProtKB-SubCell"/>
</dbReference>
<accession>H5TJJ7</accession>
<dbReference type="PANTHER" id="PTHR30598">
    <property type="entry name" value="NITRATE REDUCTASE PRIVATE CHAPERONE, REDOX ENZYME MATURATION PROTEIN REMP FAMILY"/>
    <property type="match status" value="1"/>
</dbReference>
<comment type="cofactor">
    <cofactor evidence="2">
        <name>heme b</name>
        <dbReference type="ChEBI" id="CHEBI:60344"/>
    </cofactor>
</comment>
<dbReference type="InterPro" id="IPR051936">
    <property type="entry name" value="Heme-iron_electron_transfer"/>
</dbReference>
<evidence type="ECO:0000256" key="17">
    <source>
        <dbReference type="ARBA" id="ARBA00061196"/>
    </source>
</evidence>
<gene>
    <name evidence="24" type="primary">narI</name>
    <name evidence="24" type="ORF">GOOTI_076_00350</name>
</gene>
<feature type="binding site" description="axial binding residue" evidence="20">
    <location>
        <position position="55"/>
    </location>
    <ligand>
        <name>heme b</name>
        <dbReference type="ChEBI" id="CHEBI:60344"/>
        <label>1</label>
    </ligand>
    <ligandPart>
        <name>Fe</name>
        <dbReference type="ChEBI" id="CHEBI:18248"/>
    </ligandPart>
</feature>
<dbReference type="GO" id="GO:0009055">
    <property type="term" value="F:electron transfer activity"/>
    <property type="evidence" value="ECO:0007669"/>
    <property type="project" value="TreeGrafter"/>
</dbReference>
<name>H5TJJ7_GORO1</name>
<dbReference type="Proteomes" id="UP000005038">
    <property type="component" value="Unassembled WGS sequence"/>
</dbReference>
<keyword evidence="11" id="KW-0560">Oxidoreductase</keyword>
<feature type="transmembrane region" description="Helical" evidence="22">
    <location>
        <begin position="186"/>
        <end position="206"/>
    </location>
</feature>
<comment type="caution">
    <text evidence="24">The sequence shown here is derived from an EMBL/GenBank/DDBJ whole genome shotgun (WGS) entry which is preliminary data.</text>
</comment>